<dbReference type="Gene3D" id="1.10.10.10">
    <property type="entry name" value="Winged helix-like DNA-binding domain superfamily/Winged helix DNA-binding domain"/>
    <property type="match status" value="1"/>
</dbReference>
<evidence type="ECO:0000313" key="6">
    <source>
        <dbReference type="Proteomes" id="UP000198403"/>
    </source>
</evidence>
<dbReference type="Proteomes" id="UP000198403">
    <property type="component" value="Unassembled WGS sequence"/>
</dbReference>
<dbReference type="InterPro" id="IPR046348">
    <property type="entry name" value="SIS_dom_sf"/>
</dbReference>
<keyword evidence="1" id="KW-0805">Transcription regulation</keyword>
<dbReference type="InterPro" id="IPR035472">
    <property type="entry name" value="RpiR-like_SIS"/>
</dbReference>
<dbReference type="CDD" id="cd05013">
    <property type="entry name" value="SIS_RpiR"/>
    <property type="match status" value="1"/>
</dbReference>
<evidence type="ECO:0000256" key="2">
    <source>
        <dbReference type="ARBA" id="ARBA00023125"/>
    </source>
</evidence>
<dbReference type="Pfam" id="PF01418">
    <property type="entry name" value="HTH_6"/>
    <property type="match status" value="1"/>
</dbReference>
<feature type="domain" description="HTH rpiR-type" evidence="4">
    <location>
        <begin position="1"/>
        <end position="77"/>
    </location>
</feature>
<dbReference type="InterPro" id="IPR047640">
    <property type="entry name" value="RpiR-like"/>
</dbReference>
<dbReference type="InterPro" id="IPR001347">
    <property type="entry name" value="SIS_dom"/>
</dbReference>
<dbReference type="GO" id="GO:0003677">
    <property type="term" value="F:DNA binding"/>
    <property type="evidence" value="ECO:0007669"/>
    <property type="project" value="UniProtKB-KW"/>
</dbReference>
<dbReference type="SUPFAM" id="SSF53697">
    <property type="entry name" value="SIS domain"/>
    <property type="match status" value="1"/>
</dbReference>
<dbReference type="Pfam" id="PF01380">
    <property type="entry name" value="SIS"/>
    <property type="match status" value="1"/>
</dbReference>
<sequence length="281" mass="30300">MSIRDALKADLSTFSPQERRVARVLLADYPRAGLGTSAELATAAGVSPPTVVRFARSLGHTGFPALQQALLDELSERVASPLSLYEDSRANRAEGHWLERGVQLATDSIARSLTSIPKAELDAAVTLLADPRMRVTAVGGRFSGYLAGYLARHLRQIRPNVSAPGDGQTIDAADVIDADRRNVFVVYDFRRYQARTVEQVTQLADAGAQIICITDEWLSPAAQVATVVLPTSVRSSGAFDSAAAAFLLTELLVDAVLDRLGPTAIERMVRWEEASANEVLD</sequence>
<dbReference type="GO" id="GO:1901135">
    <property type="term" value="P:carbohydrate derivative metabolic process"/>
    <property type="evidence" value="ECO:0007669"/>
    <property type="project" value="InterPro"/>
</dbReference>
<dbReference type="PANTHER" id="PTHR30514">
    <property type="entry name" value="GLUCOKINASE"/>
    <property type="match status" value="1"/>
</dbReference>
<dbReference type="GO" id="GO:0097367">
    <property type="term" value="F:carbohydrate derivative binding"/>
    <property type="evidence" value="ECO:0007669"/>
    <property type="project" value="InterPro"/>
</dbReference>
<evidence type="ECO:0000313" key="5">
    <source>
        <dbReference type="EMBL" id="SNR24168.1"/>
    </source>
</evidence>
<accession>A0A238UQB6</accession>
<dbReference type="EMBL" id="FZNO01000001">
    <property type="protein sequence ID" value="SNR24168.1"/>
    <property type="molecule type" value="Genomic_DNA"/>
</dbReference>
<keyword evidence="2" id="KW-0238">DNA-binding</keyword>
<dbReference type="Gene3D" id="3.40.50.10490">
    <property type="entry name" value="Glucose-6-phosphate isomerase like protein, domain 1"/>
    <property type="match status" value="1"/>
</dbReference>
<proteinExistence type="predicted"/>
<protein>
    <submittedName>
        <fullName evidence="5">Transcriptional regulator, RpiR family</fullName>
    </submittedName>
</protein>
<dbReference type="RefSeq" id="WP_176445346.1">
    <property type="nucleotide sequence ID" value="NZ_FZNO01000001.1"/>
</dbReference>
<evidence type="ECO:0000256" key="3">
    <source>
        <dbReference type="ARBA" id="ARBA00023163"/>
    </source>
</evidence>
<name>A0A238UQB6_9ACTN</name>
<keyword evidence="6" id="KW-1185">Reference proteome</keyword>
<evidence type="ECO:0000259" key="4">
    <source>
        <dbReference type="PROSITE" id="PS51071"/>
    </source>
</evidence>
<evidence type="ECO:0000256" key="1">
    <source>
        <dbReference type="ARBA" id="ARBA00023015"/>
    </source>
</evidence>
<dbReference type="PROSITE" id="PS51071">
    <property type="entry name" value="HTH_RPIR"/>
    <property type="match status" value="1"/>
</dbReference>
<dbReference type="InterPro" id="IPR009057">
    <property type="entry name" value="Homeodomain-like_sf"/>
</dbReference>
<organism evidence="5 6">
    <name type="scientific">Blastococcus mobilis</name>
    <dbReference type="NCBI Taxonomy" id="1938746"/>
    <lineage>
        <taxon>Bacteria</taxon>
        <taxon>Bacillati</taxon>
        <taxon>Actinomycetota</taxon>
        <taxon>Actinomycetes</taxon>
        <taxon>Geodermatophilales</taxon>
        <taxon>Geodermatophilaceae</taxon>
        <taxon>Blastococcus</taxon>
    </lineage>
</organism>
<dbReference type="SUPFAM" id="SSF46689">
    <property type="entry name" value="Homeodomain-like"/>
    <property type="match status" value="1"/>
</dbReference>
<dbReference type="PANTHER" id="PTHR30514:SF18">
    <property type="entry name" value="RPIR-FAMILY TRANSCRIPTIONAL REGULATOR"/>
    <property type="match status" value="1"/>
</dbReference>
<dbReference type="InterPro" id="IPR000281">
    <property type="entry name" value="HTH_RpiR"/>
</dbReference>
<gene>
    <name evidence="5" type="ORF">SAMN06272737_101224</name>
</gene>
<dbReference type="AlphaFoldDB" id="A0A238UQB6"/>
<reference evidence="5 6" key="1">
    <citation type="submission" date="2017-06" db="EMBL/GenBank/DDBJ databases">
        <authorList>
            <person name="Kim H.J."/>
            <person name="Triplett B.A."/>
        </authorList>
    </citation>
    <scope>NUCLEOTIDE SEQUENCE [LARGE SCALE GENOMIC DNA]</scope>
    <source>
        <strain evidence="5 6">DSM 44272</strain>
    </source>
</reference>
<keyword evidence="3" id="KW-0804">Transcription</keyword>
<dbReference type="InterPro" id="IPR036388">
    <property type="entry name" value="WH-like_DNA-bd_sf"/>
</dbReference>
<dbReference type="GO" id="GO:0003700">
    <property type="term" value="F:DNA-binding transcription factor activity"/>
    <property type="evidence" value="ECO:0007669"/>
    <property type="project" value="InterPro"/>
</dbReference>